<name>A0A3S8RW14_9BACL</name>
<evidence type="ECO:0000256" key="3">
    <source>
        <dbReference type="ARBA" id="ARBA00023163"/>
    </source>
</evidence>
<protein>
    <submittedName>
        <fullName evidence="5">MarR family transcriptional regulator</fullName>
    </submittedName>
</protein>
<dbReference type="Proteomes" id="UP000273145">
    <property type="component" value="Chromosome"/>
</dbReference>
<reference evidence="5 6" key="1">
    <citation type="submission" date="2018-11" db="EMBL/GenBank/DDBJ databases">
        <title>Genome sequencing of Paenibacillus lentus DSM25539(T).</title>
        <authorList>
            <person name="Kook J.-K."/>
            <person name="Park S.-N."/>
            <person name="Lim Y.K."/>
        </authorList>
    </citation>
    <scope>NUCLEOTIDE SEQUENCE [LARGE SCALE GENOMIC DNA]</scope>
    <source>
        <strain evidence="5 6">DSM 25539</strain>
    </source>
</reference>
<keyword evidence="6" id="KW-1185">Reference proteome</keyword>
<gene>
    <name evidence="5" type="ORF">EIM92_14815</name>
</gene>
<evidence type="ECO:0000256" key="2">
    <source>
        <dbReference type="ARBA" id="ARBA00023125"/>
    </source>
</evidence>
<dbReference type="PRINTS" id="PR00598">
    <property type="entry name" value="HTHMARR"/>
</dbReference>
<keyword evidence="3" id="KW-0804">Transcription</keyword>
<dbReference type="SMART" id="SM00347">
    <property type="entry name" value="HTH_MARR"/>
    <property type="match status" value="1"/>
</dbReference>
<dbReference type="Pfam" id="PF01047">
    <property type="entry name" value="MarR"/>
    <property type="match status" value="1"/>
</dbReference>
<dbReference type="AlphaFoldDB" id="A0A3S8RW14"/>
<evidence type="ECO:0000256" key="1">
    <source>
        <dbReference type="ARBA" id="ARBA00023015"/>
    </source>
</evidence>
<dbReference type="InterPro" id="IPR000835">
    <property type="entry name" value="HTH_MarR-typ"/>
</dbReference>
<dbReference type="GO" id="GO:0003700">
    <property type="term" value="F:DNA-binding transcription factor activity"/>
    <property type="evidence" value="ECO:0007669"/>
    <property type="project" value="InterPro"/>
</dbReference>
<feature type="domain" description="HTH marR-type" evidence="4">
    <location>
        <begin position="3"/>
        <end position="134"/>
    </location>
</feature>
<dbReference type="PANTHER" id="PTHR42756:SF1">
    <property type="entry name" value="TRANSCRIPTIONAL REPRESSOR OF EMRAB OPERON"/>
    <property type="match status" value="1"/>
</dbReference>
<dbReference type="InterPro" id="IPR036390">
    <property type="entry name" value="WH_DNA-bd_sf"/>
</dbReference>
<proteinExistence type="predicted"/>
<evidence type="ECO:0000259" key="4">
    <source>
        <dbReference type="PROSITE" id="PS50995"/>
    </source>
</evidence>
<organism evidence="5 6">
    <name type="scientific">Paenibacillus lentus</name>
    <dbReference type="NCBI Taxonomy" id="1338368"/>
    <lineage>
        <taxon>Bacteria</taxon>
        <taxon>Bacillati</taxon>
        <taxon>Bacillota</taxon>
        <taxon>Bacilli</taxon>
        <taxon>Bacillales</taxon>
        <taxon>Paenibacillaceae</taxon>
        <taxon>Paenibacillus</taxon>
    </lineage>
</organism>
<keyword evidence="2" id="KW-0238">DNA-binding</keyword>
<dbReference type="RefSeq" id="WP_125083303.1">
    <property type="nucleotide sequence ID" value="NZ_CP034248.1"/>
</dbReference>
<dbReference type="EMBL" id="CP034248">
    <property type="protein sequence ID" value="AZK47271.1"/>
    <property type="molecule type" value="Genomic_DNA"/>
</dbReference>
<dbReference type="PANTHER" id="PTHR42756">
    <property type="entry name" value="TRANSCRIPTIONAL REGULATOR, MARR"/>
    <property type="match status" value="1"/>
</dbReference>
<dbReference type="OrthoDB" id="9790052at2"/>
<evidence type="ECO:0000313" key="6">
    <source>
        <dbReference type="Proteomes" id="UP000273145"/>
    </source>
</evidence>
<dbReference type="KEGG" id="plen:EIM92_14815"/>
<dbReference type="PROSITE" id="PS50995">
    <property type="entry name" value="HTH_MARR_2"/>
    <property type="match status" value="1"/>
</dbReference>
<sequence length="136" mass="15402">MHTEDFGKLLSKIVKDYQSHLEEKLAPTLTTSQLSVLEVLDQNGQLKPSDLIPFLATTPAAVTMLLDRMEKAELIRRDRDEADRRIVWISITEKGKAEADRGISIRHEYLDGVLSRISTHNQQLLVYLMGKISGTK</sequence>
<dbReference type="GO" id="GO:0003677">
    <property type="term" value="F:DNA binding"/>
    <property type="evidence" value="ECO:0007669"/>
    <property type="project" value="UniProtKB-KW"/>
</dbReference>
<keyword evidence="1" id="KW-0805">Transcription regulation</keyword>
<dbReference type="Gene3D" id="1.10.10.10">
    <property type="entry name" value="Winged helix-like DNA-binding domain superfamily/Winged helix DNA-binding domain"/>
    <property type="match status" value="1"/>
</dbReference>
<evidence type="ECO:0000313" key="5">
    <source>
        <dbReference type="EMBL" id="AZK47271.1"/>
    </source>
</evidence>
<dbReference type="SUPFAM" id="SSF46785">
    <property type="entry name" value="Winged helix' DNA-binding domain"/>
    <property type="match status" value="1"/>
</dbReference>
<accession>A0A3S8RW14</accession>
<dbReference type="InterPro" id="IPR036388">
    <property type="entry name" value="WH-like_DNA-bd_sf"/>
</dbReference>